<dbReference type="CDD" id="cd18807">
    <property type="entry name" value="SF1_C_UvrD"/>
    <property type="match status" value="1"/>
</dbReference>
<protein>
    <recommendedName>
        <fullName evidence="13">DNA 3'-5' helicase</fullName>
        <ecNumber evidence="13">5.6.2.4</ecNumber>
    </recommendedName>
</protein>
<organism evidence="18 19">
    <name type="scientific">candidate division WWE3 bacterium RIFOXYA2_FULL_46_9</name>
    <dbReference type="NCBI Taxonomy" id="1802636"/>
    <lineage>
        <taxon>Bacteria</taxon>
        <taxon>Katanobacteria</taxon>
    </lineage>
</organism>
<dbReference type="Pfam" id="PF12705">
    <property type="entry name" value="PDDEXK_1"/>
    <property type="match status" value="1"/>
</dbReference>
<keyword evidence="4" id="KW-0227">DNA damage</keyword>
<dbReference type="PANTHER" id="PTHR11070">
    <property type="entry name" value="UVRD / RECB / PCRA DNA HELICASE FAMILY MEMBER"/>
    <property type="match status" value="1"/>
</dbReference>
<feature type="domain" description="UvrD-like helicase ATP-binding" evidence="16">
    <location>
        <begin position="7"/>
        <end position="308"/>
    </location>
</feature>
<evidence type="ECO:0000256" key="7">
    <source>
        <dbReference type="ARBA" id="ARBA00022839"/>
    </source>
</evidence>
<comment type="caution">
    <text evidence="18">The sequence shown here is derived from an EMBL/GenBank/DDBJ whole genome shotgun (WGS) entry which is preliminary data.</text>
</comment>
<dbReference type="SUPFAM" id="SSF52540">
    <property type="entry name" value="P-loop containing nucleoside triphosphate hydrolases"/>
    <property type="match status" value="1"/>
</dbReference>
<dbReference type="GO" id="GO:0043138">
    <property type="term" value="F:3'-5' DNA helicase activity"/>
    <property type="evidence" value="ECO:0007669"/>
    <property type="project" value="UniProtKB-EC"/>
</dbReference>
<evidence type="ECO:0000256" key="14">
    <source>
        <dbReference type="ARBA" id="ARBA00048988"/>
    </source>
</evidence>
<dbReference type="Proteomes" id="UP000176614">
    <property type="component" value="Unassembled WGS sequence"/>
</dbReference>
<dbReference type="InterPro" id="IPR000212">
    <property type="entry name" value="DNA_helicase_UvrD/REP"/>
</dbReference>
<accession>A0A1F4W0G7</accession>
<gene>
    <name evidence="18" type="ORF">A2264_03600</name>
</gene>
<sequence length="955" mass="109785">MQYMPKATINSNQKKAIEHKSGALLVVAGAGTGKTRVITERIKYLIQKQKVNSNSILALTFTEKAAKEMSDRVGDVMPLGYEEPWINTFHSFADRILKKDGLEIGLNPSYKIISGADQWLLVRRNLFKFKLAYFRPMGNPTKFISAILSFISRLQDESVSVEEFTEFSKKFQGDGSPESELEQQKWAELAHVYSEYTRLKSEKSVLDFGDLITNTLLLFKSRPNILKKYKDQFKHILVDEFQDTNYAQYDLIKMLFDASEHDRSLLVVGDDSQSIYKFRGAAVSNILQFKEDFPKADMVTLVDNYRSTQEILDPAYKLIVNNNPDTLESKLGISKELKSKIGYSKISPEVIEAENQEVENELIVQKILEILGKEPQFTFKDFAILARANSHLEPIILALRKHEIPYQLVGNRGLYDRDEVRDIIAFLKILINPIDSVNLYKVLNIPTLHISHTVVAKLLADTKFKKVSLWQSLQDCDDDNTKTLLKKITDLQTHMAKFMPAELVYELVNSINYLSQFTKVETVDNVLCIKNLDLFLQRVKKFENDFYSEKRDTPTTNDFVDYLELVVEAGENPAQAEVEDIDTVNLMTVHASKGLEFPVVFMPALIAGRFPTRNRKDPIMIPEELIRETLPTGDEHIQEERRLFYVGMTRAQKYLFLTYSIDYGGRRESTPSGYLNEIGITTQKVSPTELSAARQNSLFGMASTFRDPLALEPKSFVPYVLSYSQIDKYETCPLQYKYAYVLRIPTLPNSALSFGSTIHDTLRDFHTKKTFDKNVTYEDLMEMYKNNWQPLGYLEAEHREQRFEDGKDILRRYFEKHTNEEIKHKALEKNFNIKIGDVKFTGRIDRMDDLGDGKVEIVDYKTGQAKSQKEVDKDEQVTTYAIAAKEAFGLEAEKLSLYFVESGEKISTTRTQEQLDAMKDKIRLIIEKMKRGDFEATPGIHCSWCDFKEICPFAL</sequence>
<evidence type="ECO:0000256" key="12">
    <source>
        <dbReference type="ARBA" id="ARBA00034617"/>
    </source>
</evidence>
<keyword evidence="6 15" id="KW-0347">Helicase</keyword>
<dbReference type="GO" id="GO:0003677">
    <property type="term" value="F:DNA binding"/>
    <property type="evidence" value="ECO:0007669"/>
    <property type="project" value="UniProtKB-KW"/>
</dbReference>
<dbReference type="InterPro" id="IPR014017">
    <property type="entry name" value="DNA_helicase_UvrD-like_C"/>
</dbReference>
<dbReference type="Gene3D" id="3.40.50.300">
    <property type="entry name" value="P-loop containing nucleotide triphosphate hydrolases"/>
    <property type="match status" value="2"/>
</dbReference>
<dbReference type="Gene3D" id="1.10.486.10">
    <property type="entry name" value="PCRA, domain 4"/>
    <property type="match status" value="1"/>
</dbReference>
<dbReference type="SUPFAM" id="SSF52980">
    <property type="entry name" value="Restriction endonuclease-like"/>
    <property type="match status" value="1"/>
</dbReference>
<evidence type="ECO:0000256" key="1">
    <source>
        <dbReference type="ARBA" id="ARBA00009922"/>
    </source>
</evidence>
<proteinExistence type="inferred from homology"/>
<dbReference type="InterPro" id="IPR011335">
    <property type="entry name" value="Restrct_endonuc-II-like"/>
</dbReference>
<evidence type="ECO:0000256" key="2">
    <source>
        <dbReference type="ARBA" id="ARBA00022722"/>
    </source>
</evidence>
<evidence type="ECO:0000256" key="15">
    <source>
        <dbReference type="PROSITE-ProRule" id="PRU00560"/>
    </source>
</evidence>
<evidence type="ECO:0000313" key="18">
    <source>
        <dbReference type="EMBL" id="OGC62937.1"/>
    </source>
</evidence>
<evidence type="ECO:0000256" key="3">
    <source>
        <dbReference type="ARBA" id="ARBA00022741"/>
    </source>
</evidence>
<dbReference type="Pfam" id="PF13361">
    <property type="entry name" value="UvrD_C"/>
    <property type="match status" value="1"/>
</dbReference>
<evidence type="ECO:0000256" key="5">
    <source>
        <dbReference type="ARBA" id="ARBA00022801"/>
    </source>
</evidence>
<name>A0A1F4W0G7_UNCKA</name>
<evidence type="ECO:0000256" key="13">
    <source>
        <dbReference type="ARBA" id="ARBA00034808"/>
    </source>
</evidence>
<comment type="catalytic activity">
    <reaction evidence="14">
        <text>ATP + H2O = ADP + phosphate + H(+)</text>
        <dbReference type="Rhea" id="RHEA:13065"/>
        <dbReference type="ChEBI" id="CHEBI:15377"/>
        <dbReference type="ChEBI" id="CHEBI:15378"/>
        <dbReference type="ChEBI" id="CHEBI:30616"/>
        <dbReference type="ChEBI" id="CHEBI:43474"/>
        <dbReference type="ChEBI" id="CHEBI:456216"/>
        <dbReference type="EC" id="5.6.2.4"/>
    </reaction>
</comment>
<evidence type="ECO:0000313" key="19">
    <source>
        <dbReference type="Proteomes" id="UP000176614"/>
    </source>
</evidence>
<dbReference type="PANTHER" id="PTHR11070:SF2">
    <property type="entry name" value="ATP-DEPENDENT DNA HELICASE SRS2"/>
    <property type="match status" value="1"/>
</dbReference>
<evidence type="ECO:0000259" key="17">
    <source>
        <dbReference type="PROSITE" id="PS51217"/>
    </source>
</evidence>
<dbReference type="CDD" id="cd17932">
    <property type="entry name" value="DEXQc_UvrD"/>
    <property type="match status" value="1"/>
</dbReference>
<reference evidence="18 19" key="1">
    <citation type="journal article" date="2016" name="Nat. Commun.">
        <title>Thousands of microbial genomes shed light on interconnected biogeochemical processes in an aquifer system.</title>
        <authorList>
            <person name="Anantharaman K."/>
            <person name="Brown C.T."/>
            <person name="Hug L.A."/>
            <person name="Sharon I."/>
            <person name="Castelle C.J."/>
            <person name="Probst A.J."/>
            <person name="Thomas B.C."/>
            <person name="Singh A."/>
            <person name="Wilkins M.J."/>
            <person name="Karaoz U."/>
            <person name="Brodie E.L."/>
            <person name="Williams K.H."/>
            <person name="Hubbard S.S."/>
            <person name="Banfield J.F."/>
        </authorList>
    </citation>
    <scope>NUCLEOTIDE SEQUENCE [LARGE SCALE GENOMIC DNA]</scope>
</reference>
<dbReference type="GO" id="GO:0000725">
    <property type="term" value="P:recombinational repair"/>
    <property type="evidence" value="ECO:0007669"/>
    <property type="project" value="TreeGrafter"/>
</dbReference>
<keyword evidence="3 15" id="KW-0547">Nucleotide-binding</keyword>
<dbReference type="Pfam" id="PF00580">
    <property type="entry name" value="UvrD-helicase"/>
    <property type="match status" value="1"/>
</dbReference>
<comment type="similarity">
    <text evidence="1">Belongs to the helicase family. UvrD subfamily.</text>
</comment>
<keyword evidence="5 15" id="KW-0378">Hydrolase</keyword>
<evidence type="ECO:0000256" key="11">
    <source>
        <dbReference type="ARBA" id="ARBA00023235"/>
    </source>
</evidence>
<keyword evidence="10" id="KW-0234">DNA repair</keyword>
<evidence type="ECO:0000256" key="10">
    <source>
        <dbReference type="ARBA" id="ARBA00023204"/>
    </source>
</evidence>
<dbReference type="InterPro" id="IPR038726">
    <property type="entry name" value="PDDEXK_AddAB-type"/>
</dbReference>
<feature type="domain" description="UvrD-like helicase C-terminal" evidence="17">
    <location>
        <begin position="309"/>
        <end position="594"/>
    </location>
</feature>
<evidence type="ECO:0000256" key="9">
    <source>
        <dbReference type="ARBA" id="ARBA00023125"/>
    </source>
</evidence>
<feature type="binding site" evidence="15">
    <location>
        <begin position="28"/>
        <end position="35"/>
    </location>
    <ligand>
        <name>ATP</name>
        <dbReference type="ChEBI" id="CHEBI:30616"/>
    </ligand>
</feature>
<dbReference type="PROSITE" id="PS51198">
    <property type="entry name" value="UVRD_HELICASE_ATP_BIND"/>
    <property type="match status" value="1"/>
</dbReference>
<dbReference type="GO" id="GO:0004527">
    <property type="term" value="F:exonuclease activity"/>
    <property type="evidence" value="ECO:0007669"/>
    <property type="project" value="UniProtKB-KW"/>
</dbReference>
<dbReference type="Gene3D" id="1.10.10.160">
    <property type="match status" value="1"/>
</dbReference>
<evidence type="ECO:0000256" key="4">
    <source>
        <dbReference type="ARBA" id="ARBA00022763"/>
    </source>
</evidence>
<dbReference type="PROSITE" id="PS51217">
    <property type="entry name" value="UVRD_HELICASE_CTER"/>
    <property type="match status" value="1"/>
</dbReference>
<comment type="catalytic activity">
    <reaction evidence="12">
        <text>Couples ATP hydrolysis with the unwinding of duplex DNA by translocating in the 3'-5' direction.</text>
        <dbReference type="EC" id="5.6.2.4"/>
    </reaction>
</comment>
<dbReference type="AlphaFoldDB" id="A0A1F4W0G7"/>
<keyword evidence="7" id="KW-0269">Exonuclease</keyword>
<dbReference type="InterPro" id="IPR027417">
    <property type="entry name" value="P-loop_NTPase"/>
</dbReference>
<evidence type="ECO:0000259" key="16">
    <source>
        <dbReference type="PROSITE" id="PS51198"/>
    </source>
</evidence>
<keyword evidence="8 15" id="KW-0067">ATP-binding</keyword>
<dbReference type="EC" id="5.6.2.4" evidence="13"/>
<dbReference type="InterPro" id="IPR014016">
    <property type="entry name" value="UvrD-like_ATP-bd"/>
</dbReference>
<evidence type="ECO:0000256" key="6">
    <source>
        <dbReference type="ARBA" id="ARBA00022806"/>
    </source>
</evidence>
<keyword evidence="11" id="KW-0413">Isomerase</keyword>
<dbReference type="InterPro" id="IPR013986">
    <property type="entry name" value="DExx_box_DNA_helicase_dom_sf"/>
</dbReference>
<dbReference type="GO" id="GO:0005524">
    <property type="term" value="F:ATP binding"/>
    <property type="evidence" value="ECO:0007669"/>
    <property type="project" value="UniProtKB-UniRule"/>
</dbReference>
<keyword evidence="2" id="KW-0540">Nuclease</keyword>
<evidence type="ECO:0000256" key="8">
    <source>
        <dbReference type="ARBA" id="ARBA00022840"/>
    </source>
</evidence>
<dbReference type="EMBL" id="MEVT01000011">
    <property type="protein sequence ID" value="OGC62937.1"/>
    <property type="molecule type" value="Genomic_DNA"/>
</dbReference>
<keyword evidence="9" id="KW-0238">DNA-binding</keyword>
<dbReference type="Gene3D" id="3.90.320.10">
    <property type="match status" value="1"/>
</dbReference>
<dbReference type="InterPro" id="IPR011604">
    <property type="entry name" value="PDDEXK-like_dom_sf"/>
</dbReference>